<evidence type="ECO:0000313" key="2">
    <source>
        <dbReference type="EMBL" id="GKS80738.1"/>
    </source>
</evidence>
<evidence type="ECO:0000256" key="1">
    <source>
        <dbReference type="SAM" id="Phobius"/>
    </source>
</evidence>
<dbReference type="EMBL" id="BQXH01000003">
    <property type="protein sequence ID" value="GKS80738.1"/>
    <property type="molecule type" value="Genomic_DNA"/>
</dbReference>
<keyword evidence="3" id="KW-1185">Reference proteome</keyword>
<dbReference type="Proteomes" id="UP001055149">
    <property type="component" value="Unassembled WGS sequence"/>
</dbReference>
<proteinExistence type="predicted"/>
<gene>
    <name evidence="2" type="ORF">LPAF129_04230</name>
</gene>
<sequence>MRLIDFGGSIPKTDGTFILYNTVNSGLIYGFSIVGLLGLWSSLSPHYMPKLKVWVLIVMLMMWTALAVFFVIKDVTVTGFVTFSSILICSVALSILIELEVGEAV</sequence>
<feature type="transmembrane region" description="Helical" evidence="1">
    <location>
        <begin position="78"/>
        <end position="99"/>
    </location>
</feature>
<name>A0ABQ5JFB8_9LACO</name>
<keyword evidence="1" id="KW-0812">Transmembrane</keyword>
<feature type="transmembrane region" description="Helical" evidence="1">
    <location>
        <begin position="17"/>
        <end position="41"/>
    </location>
</feature>
<organism evidence="2 3">
    <name type="scientific">Ligilactobacillus pabuli</name>
    <dbReference type="NCBI Taxonomy" id="2886039"/>
    <lineage>
        <taxon>Bacteria</taxon>
        <taxon>Bacillati</taxon>
        <taxon>Bacillota</taxon>
        <taxon>Bacilli</taxon>
        <taxon>Lactobacillales</taxon>
        <taxon>Lactobacillaceae</taxon>
        <taxon>Ligilactobacillus</taxon>
    </lineage>
</organism>
<evidence type="ECO:0000313" key="3">
    <source>
        <dbReference type="Proteomes" id="UP001055149"/>
    </source>
</evidence>
<reference evidence="2" key="1">
    <citation type="journal article" date="2022" name="Int. J. Syst. Evol. Microbiol.">
        <title>A novel species of lactic acid bacteria, Ligilactobacillus pabuli sp. nov., isolated from alfalfa silage.</title>
        <authorList>
            <person name="Tohno M."/>
            <person name="Tanizawa Y."/>
            <person name="Sawada H."/>
            <person name="Sakamoto M."/>
            <person name="Ohkuma M."/>
            <person name="Kobayashi H."/>
        </authorList>
    </citation>
    <scope>NUCLEOTIDE SEQUENCE</scope>
    <source>
        <strain evidence="2">AF129</strain>
    </source>
</reference>
<protein>
    <submittedName>
        <fullName evidence="2">Uncharacterized protein</fullName>
    </submittedName>
</protein>
<keyword evidence="1" id="KW-1133">Transmembrane helix</keyword>
<keyword evidence="1" id="KW-0472">Membrane</keyword>
<accession>A0ABQ5JFB8</accession>
<comment type="caution">
    <text evidence="2">The sequence shown here is derived from an EMBL/GenBank/DDBJ whole genome shotgun (WGS) entry which is preliminary data.</text>
</comment>
<feature type="transmembrane region" description="Helical" evidence="1">
    <location>
        <begin position="53"/>
        <end position="72"/>
    </location>
</feature>